<feature type="domain" description="JmjC" evidence="4">
    <location>
        <begin position="91"/>
        <end position="234"/>
    </location>
</feature>
<dbReference type="InterPro" id="IPR003347">
    <property type="entry name" value="JmjC_dom"/>
</dbReference>
<organism evidence="5 6">
    <name type="scientific">Simonsiella muelleri ATCC 29453</name>
    <dbReference type="NCBI Taxonomy" id="641147"/>
    <lineage>
        <taxon>Bacteria</taxon>
        <taxon>Pseudomonadati</taxon>
        <taxon>Pseudomonadota</taxon>
        <taxon>Betaproteobacteria</taxon>
        <taxon>Neisseriales</taxon>
        <taxon>Neisseriaceae</taxon>
        <taxon>Simonsiella</taxon>
    </lineage>
</organism>
<dbReference type="EMBL" id="ADCY02000053">
    <property type="protein sequence ID" value="EFG30319.1"/>
    <property type="molecule type" value="Genomic_DNA"/>
</dbReference>
<proteinExistence type="predicted"/>
<reference evidence="5 6" key="2">
    <citation type="submission" date="2011-10" db="EMBL/GenBank/DDBJ databases">
        <title>The Genome Sequence of Simonsiella muelleri ATCC 29453.</title>
        <authorList>
            <consortium name="The Broad Institute Genome Sequencing Platform"/>
            <consortium name="The Broad Institute Genome Sequencing Center for Infectious Disease"/>
            <person name="Earl A."/>
            <person name="Ward D."/>
            <person name="Feldgarden M."/>
            <person name="Gevers D."/>
            <person name="Izard J."/>
            <person name="Baranova O.V."/>
            <person name="Blanton J.M."/>
            <person name="Tanner A.C."/>
            <person name="Dewhirst F."/>
            <person name="Young S.K."/>
            <person name="Zeng Q."/>
            <person name="Gargeya S."/>
            <person name="Fitzgerald M."/>
            <person name="Haas B."/>
            <person name="Abouelleil A."/>
            <person name="Alvarado L."/>
            <person name="Arachchi H.M."/>
            <person name="Berlin A."/>
            <person name="Brown A."/>
            <person name="Chapman S.B."/>
            <person name="Chen Z."/>
            <person name="Dunbar C."/>
            <person name="Freedman E."/>
            <person name="Gearin G."/>
            <person name="Goldberg J."/>
            <person name="Griggs A."/>
            <person name="Gujja S."/>
            <person name="Heiman D."/>
            <person name="Howarth C."/>
            <person name="Larson L."/>
            <person name="Lui A."/>
            <person name="MacDonald P.J.P."/>
            <person name="Montmayeur A."/>
            <person name="Murphy C."/>
            <person name="Neiman D."/>
            <person name="Pearson M."/>
            <person name="Priest M."/>
            <person name="Roberts A."/>
            <person name="Saif S."/>
            <person name="Shea T."/>
            <person name="Shenoy N."/>
            <person name="Sisk P."/>
            <person name="Stolte C."/>
            <person name="Sykes S."/>
            <person name="Wortman J."/>
            <person name="Nusbaum C."/>
            <person name="Birren B."/>
        </authorList>
    </citation>
    <scope>NUCLEOTIDE SEQUENCE [LARGE SCALE GENOMIC DNA]</scope>
    <source>
        <strain evidence="5 6">ATCC 29453</strain>
    </source>
</reference>
<dbReference type="OrthoDB" id="479699at2"/>
<gene>
    <name evidence="5" type="ORF">HMPREF9021_01816</name>
</gene>
<evidence type="ECO:0000313" key="6">
    <source>
        <dbReference type="Proteomes" id="UP000017813"/>
    </source>
</evidence>
<dbReference type="PANTHER" id="PTHR13096">
    <property type="entry name" value="MINA53 MYC INDUCED NUCLEAR ANTIGEN"/>
    <property type="match status" value="1"/>
</dbReference>
<dbReference type="AlphaFoldDB" id="V9H5K9"/>
<evidence type="ECO:0000256" key="1">
    <source>
        <dbReference type="ARBA" id="ARBA00001954"/>
    </source>
</evidence>
<sequence length="384" mass="44603">MYLNLNITAEHFRQEFLYKQPKLFKGAAKDVPIDWQYINELYQRANPVDELFRLRKGEIVPVSAYVESFNDIGRTRYRFNKAAVYEHLRKGATIVYNRINNEPLVDAIAKHIAQFVQAQTVVSGYLAFGSDASFKNHWDTRDVFAVQLMGKKHWSLYAPNFEMPLYMQQSKDVNVPEPQHPDMEVVLEAGDILYIPRGWWHSPVPMNCETFHLAIGTFAPTGYQYMEWLMKKVPSIVELRHNLNNWQSDQNRIQVAAQNIAKLLVNRENYETFKQEFLGDHRADTAFNMQIFGNPHNDRLPENGTIKLNSLDNRTITQGYVIANGIKTNLDNDSQTILQWIADQHYVELSQLNEFCQNQNINSEKMNKLIFELAIVGVLEFILP</sequence>
<comment type="caution">
    <text evidence="5">The sequence shown here is derived from an EMBL/GenBank/DDBJ whole genome shotgun (WGS) entry which is preliminary data.</text>
</comment>
<dbReference type="STRING" id="641147.HMPREF9021_01816"/>
<accession>V9H5K9</accession>
<dbReference type="InterPro" id="IPR039994">
    <property type="entry name" value="NO66-like"/>
</dbReference>
<protein>
    <recommendedName>
        <fullName evidence="4">JmjC domain-containing protein</fullName>
    </recommendedName>
</protein>
<dbReference type="GO" id="GO:0046872">
    <property type="term" value="F:metal ion binding"/>
    <property type="evidence" value="ECO:0007669"/>
    <property type="project" value="UniProtKB-KW"/>
</dbReference>
<keyword evidence="2" id="KW-0479">Metal-binding</keyword>
<dbReference type="PANTHER" id="PTHR13096:SF8">
    <property type="entry name" value="RIBOSOMAL OXYGENASE 1"/>
    <property type="match status" value="1"/>
</dbReference>
<dbReference type="SUPFAM" id="SSF51197">
    <property type="entry name" value="Clavaminate synthase-like"/>
    <property type="match status" value="1"/>
</dbReference>
<dbReference type="HOGENOM" id="CLU_060700_1_0_4"/>
<evidence type="ECO:0000256" key="2">
    <source>
        <dbReference type="ARBA" id="ARBA00022723"/>
    </source>
</evidence>
<dbReference type="Gene3D" id="2.60.120.650">
    <property type="entry name" value="Cupin"/>
    <property type="match status" value="1"/>
</dbReference>
<dbReference type="eggNOG" id="COG2850">
    <property type="taxonomic scope" value="Bacteria"/>
</dbReference>
<dbReference type="Proteomes" id="UP000017813">
    <property type="component" value="Unassembled WGS sequence"/>
</dbReference>
<evidence type="ECO:0000313" key="5">
    <source>
        <dbReference type="EMBL" id="EFG30319.1"/>
    </source>
</evidence>
<dbReference type="SMART" id="SM00558">
    <property type="entry name" value="JmjC"/>
    <property type="match status" value="1"/>
</dbReference>
<reference evidence="5 6" key="1">
    <citation type="submission" date="2010-03" db="EMBL/GenBank/DDBJ databases">
        <authorList>
            <consortium name="The Broad Institute Genome Sequencing Platform"/>
            <person name="Ward D."/>
            <person name="Earl A."/>
            <person name="Feldgarden M."/>
            <person name="Gevers D."/>
            <person name="Young S."/>
            <person name="Zeng Q."/>
            <person name="Koehrsen M."/>
            <person name="Alvarado L."/>
            <person name="Berlin A.M."/>
            <person name="Borenstein D."/>
            <person name="Chapman S.B."/>
            <person name="Chen Z."/>
            <person name="Engels R."/>
            <person name="Freedman E."/>
            <person name="Gellesch M."/>
            <person name="Goldberg J."/>
            <person name="Griggs A."/>
            <person name="Gujja S."/>
            <person name="Heilman E.R."/>
            <person name="Heiman D.I."/>
            <person name="Hepburn T.A."/>
            <person name="Howarth C."/>
            <person name="Jen D."/>
            <person name="Larson L."/>
            <person name="Mehta T."/>
            <person name="Park D."/>
            <person name="Pearson M."/>
            <person name="Richards J."/>
            <person name="Roberts A."/>
            <person name="Saif S."/>
            <person name="Shea T.D."/>
            <person name="Shenoy N."/>
            <person name="Sisk P."/>
            <person name="Stolte C."/>
            <person name="Sykes S.N."/>
            <person name="Walk T."/>
            <person name="White J."/>
            <person name="Yandava C."/>
            <person name="Izard J."/>
            <person name="Baranova O.V."/>
            <person name="Blanton J.M."/>
            <person name="Tanner A.C."/>
            <person name="Dewhirst F."/>
            <person name="Haas B."/>
            <person name="Nusbaum C."/>
            <person name="Birren B."/>
        </authorList>
    </citation>
    <scope>NUCLEOTIDE SEQUENCE [LARGE SCALE GENOMIC DNA]</scope>
    <source>
        <strain evidence="5 6">ATCC 29453</strain>
    </source>
</reference>
<dbReference type="RefSeq" id="WP_002642775.1">
    <property type="nucleotide sequence ID" value="NZ_CP019448.1"/>
</dbReference>
<keyword evidence="6" id="KW-1185">Reference proteome</keyword>
<evidence type="ECO:0000259" key="4">
    <source>
        <dbReference type="PROSITE" id="PS51184"/>
    </source>
</evidence>
<evidence type="ECO:0000256" key="3">
    <source>
        <dbReference type="ARBA" id="ARBA00023004"/>
    </source>
</evidence>
<dbReference type="PROSITE" id="PS51184">
    <property type="entry name" value="JMJC"/>
    <property type="match status" value="1"/>
</dbReference>
<dbReference type="KEGG" id="smur:BWP33_12040"/>
<name>V9H5K9_9NEIS</name>
<dbReference type="Pfam" id="PF08007">
    <property type="entry name" value="JmjC_2"/>
    <property type="match status" value="1"/>
</dbReference>
<comment type="cofactor">
    <cofactor evidence="1">
        <name>Fe(2+)</name>
        <dbReference type="ChEBI" id="CHEBI:29033"/>
    </cofactor>
</comment>
<keyword evidence="3" id="KW-0408">Iron</keyword>